<keyword evidence="2" id="KW-1185">Reference proteome</keyword>
<dbReference type="OrthoDB" id="3902060at2759"/>
<dbReference type="AlphaFoldDB" id="A0A517L5J4"/>
<reference evidence="1 2" key="1">
    <citation type="submission" date="2019-07" db="EMBL/GenBank/DDBJ databases">
        <title>Finished genome of Venturia effusa.</title>
        <authorList>
            <person name="Young C.A."/>
            <person name="Cox M.P."/>
            <person name="Ganley A.R.D."/>
            <person name="David W.J."/>
        </authorList>
    </citation>
    <scope>NUCLEOTIDE SEQUENCE [LARGE SCALE GENOMIC DNA]</scope>
    <source>
        <strain evidence="2">albino</strain>
    </source>
</reference>
<dbReference type="EMBL" id="CP042189">
    <property type="protein sequence ID" value="QDS70902.1"/>
    <property type="molecule type" value="Genomic_DNA"/>
</dbReference>
<sequence length="627" mass="71410">MTSASILKRVESSAEAGFEISSRFSRIGQVLPSAAYEYTTFAEQILYLAIELEQIGAVLPSLELPDEAKVYEDLLKLLDFADAAFDDVKEALPQRVWDNEVELLLPLNFDALIEQVESLQATATLFATILLLACNSPIPDMTSSSGEKGRSLQAIGVKPSRRVAESLVIQILRVVKSLKLSQPKDNRHRGVAARRAKAHEAITDWISSMLLPYTEELTKKREQEETVEKADKKSTKEADKVDSIRFDHFGADPNLDGMPAHIRHSPDRVYAKIATKDVDERSLAFYGLPWSKVMDDPNYYIIWKSMEVWECDDLFVHTKKLRINEEQASIKPNEVVDSLLKKWAQAVPEFIPPVPATSNETDREQFEKDLKELKEQDEKPREVVRRERSFIRERSFSPPPSRHPLPRRAIRELDAKTEYWRPWGQQSAQLTSSLKSRGWLPVYMRGTSSGQTWFYGPSVAHIRRFDESYTPQDGPMKAEDSSDISEYLIVSAEWVEEEAIQRLGFQFEALPSGHFSLDPRLTWGDLELLVGATSTFREERLFRKYRSLPGGDLHKPRRLAVPELDFLHGPALPDRNKGAKADLVAELRHVLPPPSFSQHIPTRLDDVMEEHPTPSVESQDSFVEIHK</sequence>
<dbReference type="STRING" id="50376.A0A517L5J4"/>
<dbReference type="Proteomes" id="UP000316270">
    <property type="component" value="Chromosome 5"/>
</dbReference>
<accession>A0A517L5J4</accession>
<proteinExistence type="predicted"/>
<protein>
    <submittedName>
        <fullName evidence="1">Uncharacterized protein</fullName>
    </submittedName>
</protein>
<name>A0A517L5J4_9PEZI</name>
<evidence type="ECO:0000313" key="2">
    <source>
        <dbReference type="Proteomes" id="UP000316270"/>
    </source>
</evidence>
<organism evidence="1 2">
    <name type="scientific">Venturia effusa</name>
    <dbReference type="NCBI Taxonomy" id="50376"/>
    <lineage>
        <taxon>Eukaryota</taxon>
        <taxon>Fungi</taxon>
        <taxon>Dikarya</taxon>
        <taxon>Ascomycota</taxon>
        <taxon>Pezizomycotina</taxon>
        <taxon>Dothideomycetes</taxon>
        <taxon>Pleosporomycetidae</taxon>
        <taxon>Venturiales</taxon>
        <taxon>Venturiaceae</taxon>
        <taxon>Venturia</taxon>
    </lineage>
</organism>
<evidence type="ECO:0000313" key="1">
    <source>
        <dbReference type="EMBL" id="QDS70902.1"/>
    </source>
</evidence>
<gene>
    <name evidence="1" type="ORF">FKW77_006311</name>
</gene>